<feature type="domain" description="Protein kinase" evidence="11">
    <location>
        <begin position="5"/>
        <end position="276"/>
    </location>
</feature>
<dbReference type="SUPFAM" id="SSF52540">
    <property type="entry name" value="P-loop containing nucleoside triphosphate hydrolases"/>
    <property type="match status" value="1"/>
</dbReference>
<dbReference type="eggNOG" id="COG0515">
    <property type="taxonomic scope" value="Bacteria"/>
</dbReference>
<dbReference type="AlphaFoldDB" id="B4VT37"/>
<dbReference type="Pfam" id="PF00069">
    <property type="entry name" value="Pkinase"/>
    <property type="match status" value="1"/>
</dbReference>
<dbReference type="InterPro" id="IPR017441">
    <property type="entry name" value="Protein_kinase_ATP_BS"/>
</dbReference>
<evidence type="ECO:0000256" key="5">
    <source>
        <dbReference type="ARBA" id="ARBA00022777"/>
    </source>
</evidence>
<dbReference type="PANTHER" id="PTHR24363:SF0">
    <property type="entry name" value="SERINE_THREONINE KINASE LIKE DOMAIN CONTAINING 1"/>
    <property type="match status" value="1"/>
</dbReference>
<dbReference type="InterPro" id="IPR027417">
    <property type="entry name" value="P-loop_NTPase"/>
</dbReference>
<dbReference type="SUPFAM" id="SSF56112">
    <property type="entry name" value="Protein kinase-like (PK-like)"/>
    <property type="match status" value="1"/>
</dbReference>
<evidence type="ECO:0000313" key="13">
    <source>
        <dbReference type="Proteomes" id="UP000003835"/>
    </source>
</evidence>
<evidence type="ECO:0000256" key="9">
    <source>
        <dbReference type="PROSITE-ProRule" id="PRU10141"/>
    </source>
</evidence>
<dbReference type="PROSITE" id="PS50011">
    <property type="entry name" value="PROTEIN_KINASE_DOM"/>
    <property type="match status" value="1"/>
</dbReference>
<feature type="region of interest" description="Disordered" evidence="10">
    <location>
        <begin position="278"/>
        <end position="322"/>
    </location>
</feature>
<keyword evidence="5 12" id="KW-0418">Kinase</keyword>
<evidence type="ECO:0000259" key="11">
    <source>
        <dbReference type="PROSITE" id="PS50011"/>
    </source>
</evidence>
<dbReference type="Gene3D" id="1.10.510.10">
    <property type="entry name" value="Transferase(Phosphotransferase) domain 1"/>
    <property type="match status" value="1"/>
</dbReference>
<organism evidence="12 13">
    <name type="scientific">Coleofasciculus chthonoplastes PCC 7420</name>
    <dbReference type="NCBI Taxonomy" id="118168"/>
    <lineage>
        <taxon>Bacteria</taxon>
        <taxon>Bacillati</taxon>
        <taxon>Cyanobacteriota</taxon>
        <taxon>Cyanophyceae</taxon>
        <taxon>Coleofasciculales</taxon>
        <taxon>Coleofasciculaceae</taxon>
        <taxon>Coleofasciculus</taxon>
    </lineage>
</organism>
<dbReference type="EC" id="2.7.11.1" evidence="1"/>
<evidence type="ECO:0000256" key="1">
    <source>
        <dbReference type="ARBA" id="ARBA00012513"/>
    </source>
</evidence>
<keyword evidence="3" id="KW-0808">Transferase</keyword>
<keyword evidence="13" id="KW-1185">Reference proteome</keyword>
<comment type="catalytic activity">
    <reaction evidence="7">
        <text>L-threonyl-[protein] + ATP = O-phospho-L-threonyl-[protein] + ADP + H(+)</text>
        <dbReference type="Rhea" id="RHEA:46608"/>
        <dbReference type="Rhea" id="RHEA-COMP:11060"/>
        <dbReference type="Rhea" id="RHEA-COMP:11605"/>
        <dbReference type="ChEBI" id="CHEBI:15378"/>
        <dbReference type="ChEBI" id="CHEBI:30013"/>
        <dbReference type="ChEBI" id="CHEBI:30616"/>
        <dbReference type="ChEBI" id="CHEBI:61977"/>
        <dbReference type="ChEBI" id="CHEBI:456216"/>
        <dbReference type="EC" id="2.7.11.1"/>
    </reaction>
</comment>
<evidence type="ECO:0000256" key="3">
    <source>
        <dbReference type="ARBA" id="ARBA00022679"/>
    </source>
</evidence>
<dbReference type="CDD" id="cd14014">
    <property type="entry name" value="STKc_PknB_like"/>
    <property type="match status" value="1"/>
</dbReference>
<dbReference type="PANTHER" id="PTHR24363">
    <property type="entry name" value="SERINE/THREONINE PROTEIN KINASE"/>
    <property type="match status" value="1"/>
</dbReference>
<evidence type="ECO:0000256" key="8">
    <source>
        <dbReference type="ARBA" id="ARBA00048679"/>
    </source>
</evidence>
<gene>
    <name evidence="12" type="ORF">MC7420_879</name>
</gene>
<dbReference type="STRING" id="118168.MC7420_879"/>
<dbReference type="InterPro" id="IPR000719">
    <property type="entry name" value="Prot_kinase_dom"/>
</dbReference>
<keyword evidence="4 9" id="KW-0547">Nucleotide-binding</keyword>
<reference evidence="12 13" key="1">
    <citation type="submission" date="2008-07" db="EMBL/GenBank/DDBJ databases">
        <authorList>
            <person name="Tandeau de Marsac N."/>
            <person name="Ferriera S."/>
            <person name="Johnson J."/>
            <person name="Kravitz S."/>
            <person name="Beeson K."/>
            <person name="Sutton G."/>
            <person name="Rogers Y.-H."/>
            <person name="Friedman R."/>
            <person name="Frazier M."/>
            <person name="Venter J.C."/>
        </authorList>
    </citation>
    <scope>NUCLEOTIDE SEQUENCE [LARGE SCALE GENOMIC DNA]</scope>
    <source>
        <strain evidence="12 13">PCC 7420</strain>
    </source>
</reference>
<proteinExistence type="predicted"/>
<dbReference type="eggNOG" id="COG1672">
    <property type="taxonomic scope" value="Bacteria"/>
</dbReference>
<evidence type="ECO:0000313" key="12">
    <source>
        <dbReference type="EMBL" id="EDX75005.1"/>
    </source>
</evidence>
<keyword evidence="6 9" id="KW-0067">ATP-binding</keyword>
<dbReference type="PROSITE" id="PS00107">
    <property type="entry name" value="PROTEIN_KINASE_ATP"/>
    <property type="match status" value="1"/>
</dbReference>
<dbReference type="SMART" id="SM00220">
    <property type="entry name" value="S_TKc"/>
    <property type="match status" value="1"/>
</dbReference>
<dbReference type="InterPro" id="IPR011009">
    <property type="entry name" value="Kinase-like_dom_sf"/>
</dbReference>
<evidence type="ECO:0000256" key="6">
    <source>
        <dbReference type="ARBA" id="ARBA00022840"/>
    </source>
</evidence>
<sequence>MAGHYQIIKYLGGGGFGQTFLARDSHLPGNPLCVVKQLKPQLNQPQALETAKRLFEREAQTLYRLGTHDQIPRLLAHFEQDEEFYLVQEFVEGQPLNQEFALGQKITESEAIALLNDILQVLAFVHQQQVIHRDIKPANLIRRRRDRKIVLIDFGVVKAVSTPASNLYGATSITVAVGSPGYMPSEQQAGQPYFSSDIYAVGMVVLQALTGLSPTSKQTSQRLPRDQYGEFSCTLLRDRMTIHPGLATILDKMVRYDYRQRYRDASEALQALEQFRQDTQGDEPITHPQTLVVPTTHPQSPITDHQTPTLPLSSPQTLDEPEGQVSLNSSFYVERPPVESDCYNAILKPGALIRVKAPRQMGKSSLLSRILNYASQQGYRTVCLNFQSADAEFLTSLDQFLQWFCASVSWNLGLDDRLDTYWRGILGSKNKCTDYFQRYLLSETTRPLVLGLDEVDQIFQYPDIATDFFGLLRAWHEQGKNQAIWQRLRLVFVHSKEVYIPLNINQSPFNVGIPIELPELNPVQVWDLVQRHSLDWQPNQVEELMSMTGGHPYLVRVALYQIARGKMTLEKLLQVAPTEEGPFYDHLRRHLLNLEENAELVAAIQQVVAANQSVEIKAAAAFKLRSMGLVKFQGNAVTPLCQMYRRYFRDRLKN</sequence>
<evidence type="ECO:0000256" key="2">
    <source>
        <dbReference type="ARBA" id="ARBA00022527"/>
    </source>
</evidence>
<dbReference type="GO" id="GO:0004674">
    <property type="term" value="F:protein serine/threonine kinase activity"/>
    <property type="evidence" value="ECO:0007669"/>
    <property type="project" value="UniProtKB-KW"/>
</dbReference>
<feature type="compositionally biased region" description="Polar residues" evidence="10">
    <location>
        <begin position="287"/>
        <end position="317"/>
    </location>
</feature>
<feature type="binding site" evidence="9">
    <location>
        <position position="36"/>
    </location>
    <ligand>
        <name>ATP</name>
        <dbReference type="ChEBI" id="CHEBI:30616"/>
    </ligand>
</feature>
<evidence type="ECO:0000256" key="7">
    <source>
        <dbReference type="ARBA" id="ARBA00047899"/>
    </source>
</evidence>
<dbReference type="Gene3D" id="3.40.50.300">
    <property type="entry name" value="P-loop containing nucleotide triphosphate hydrolases"/>
    <property type="match status" value="1"/>
</dbReference>
<dbReference type="Gene3D" id="3.30.200.20">
    <property type="entry name" value="Phosphorylase Kinase, domain 1"/>
    <property type="match status" value="1"/>
</dbReference>
<comment type="catalytic activity">
    <reaction evidence="8">
        <text>L-seryl-[protein] + ATP = O-phospho-L-seryl-[protein] + ADP + H(+)</text>
        <dbReference type="Rhea" id="RHEA:17989"/>
        <dbReference type="Rhea" id="RHEA-COMP:9863"/>
        <dbReference type="Rhea" id="RHEA-COMP:11604"/>
        <dbReference type="ChEBI" id="CHEBI:15378"/>
        <dbReference type="ChEBI" id="CHEBI:29999"/>
        <dbReference type="ChEBI" id="CHEBI:30616"/>
        <dbReference type="ChEBI" id="CHEBI:83421"/>
        <dbReference type="ChEBI" id="CHEBI:456216"/>
        <dbReference type="EC" id="2.7.11.1"/>
    </reaction>
</comment>
<evidence type="ECO:0000256" key="10">
    <source>
        <dbReference type="SAM" id="MobiDB-lite"/>
    </source>
</evidence>
<name>B4VT37_9CYAN</name>
<accession>B4VT37</accession>
<keyword evidence="2" id="KW-0723">Serine/threonine-protein kinase</keyword>
<dbReference type="Proteomes" id="UP000003835">
    <property type="component" value="Unassembled WGS sequence"/>
</dbReference>
<dbReference type="EMBL" id="DS989851">
    <property type="protein sequence ID" value="EDX75005.1"/>
    <property type="molecule type" value="Genomic_DNA"/>
</dbReference>
<dbReference type="Pfam" id="PF14516">
    <property type="entry name" value="AAA_35"/>
    <property type="match status" value="1"/>
</dbReference>
<dbReference type="GO" id="GO:0005524">
    <property type="term" value="F:ATP binding"/>
    <property type="evidence" value="ECO:0007669"/>
    <property type="project" value="UniProtKB-UniRule"/>
</dbReference>
<protein>
    <recommendedName>
        <fullName evidence="1">non-specific serine/threonine protein kinase</fullName>
        <ecNumber evidence="1">2.7.11.1</ecNumber>
    </recommendedName>
</protein>
<dbReference type="HOGENOM" id="CLU_021307_1_1_3"/>
<evidence type="ECO:0000256" key="4">
    <source>
        <dbReference type="ARBA" id="ARBA00022741"/>
    </source>
</evidence>